<dbReference type="AlphaFoldDB" id="A0AAN6PGQ2"/>
<accession>A0AAN6PGQ2</accession>
<proteinExistence type="predicted"/>
<dbReference type="Proteomes" id="UP001303115">
    <property type="component" value="Unassembled WGS sequence"/>
</dbReference>
<evidence type="ECO:0000313" key="3">
    <source>
        <dbReference type="Proteomes" id="UP001303115"/>
    </source>
</evidence>
<organism evidence="2 3">
    <name type="scientific">Parachaetomium inaequale</name>
    <dbReference type="NCBI Taxonomy" id="2588326"/>
    <lineage>
        <taxon>Eukaryota</taxon>
        <taxon>Fungi</taxon>
        <taxon>Dikarya</taxon>
        <taxon>Ascomycota</taxon>
        <taxon>Pezizomycotina</taxon>
        <taxon>Sordariomycetes</taxon>
        <taxon>Sordariomycetidae</taxon>
        <taxon>Sordariales</taxon>
        <taxon>Chaetomiaceae</taxon>
        <taxon>Parachaetomium</taxon>
    </lineage>
</organism>
<protein>
    <submittedName>
        <fullName evidence="2">Uncharacterized protein</fullName>
    </submittedName>
</protein>
<reference evidence="3" key="1">
    <citation type="journal article" date="2023" name="Mol. Phylogenet. Evol.">
        <title>Genome-scale phylogeny and comparative genomics of the fungal order Sordariales.</title>
        <authorList>
            <person name="Hensen N."/>
            <person name="Bonometti L."/>
            <person name="Westerberg I."/>
            <person name="Brannstrom I.O."/>
            <person name="Guillou S."/>
            <person name="Cros-Aarteil S."/>
            <person name="Calhoun S."/>
            <person name="Haridas S."/>
            <person name="Kuo A."/>
            <person name="Mondo S."/>
            <person name="Pangilinan J."/>
            <person name="Riley R."/>
            <person name="LaButti K."/>
            <person name="Andreopoulos B."/>
            <person name="Lipzen A."/>
            <person name="Chen C."/>
            <person name="Yan M."/>
            <person name="Daum C."/>
            <person name="Ng V."/>
            <person name="Clum A."/>
            <person name="Steindorff A."/>
            <person name="Ohm R.A."/>
            <person name="Martin F."/>
            <person name="Silar P."/>
            <person name="Natvig D.O."/>
            <person name="Lalanne C."/>
            <person name="Gautier V."/>
            <person name="Ament-Velasquez S.L."/>
            <person name="Kruys A."/>
            <person name="Hutchinson M.I."/>
            <person name="Powell A.J."/>
            <person name="Barry K."/>
            <person name="Miller A.N."/>
            <person name="Grigoriev I.V."/>
            <person name="Debuchy R."/>
            <person name="Gladieux P."/>
            <person name="Hiltunen Thoren M."/>
            <person name="Johannesson H."/>
        </authorList>
    </citation>
    <scope>NUCLEOTIDE SEQUENCE [LARGE SCALE GENOMIC DNA]</scope>
    <source>
        <strain evidence="3">CBS 284.82</strain>
    </source>
</reference>
<feature type="region of interest" description="Disordered" evidence="1">
    <location>
        <begin position="234"/>
        <end position="265"/>
    </location>
</feature>
<feature type="compositionally biased region" description="Acidic residues" evidence="1">
    <location>
        <begin position="234"/>
        <end position="254"/>
    </location>
</feature>
<dbReference type="EMBL" id="MU854379">
    <property type="protein sequence ID" value="KAK4040317.1"/>
    <property type="molecule type" value="Genomic_DNA"/>
</dbReference>
<keyword evidence="3" id="KW-1185">Reference proteome</keyword>
<sequence>MATVKLRLKNYAFRLPTGGDSDDDDYDAWAASFNSALTKLAATLRRCSRMRSLDVEVRVGGLLDHQAYLMAEPVADLLSVGRLTSLTFDSATCLFSRTPESGVHFCRSINALLPSLRRLRFRMESVCKSLLEPPPGDAPLALEEVIVNLSLSQLNHAITSVRHSRCCGDVAGTAFVQFKNALEAQATALAARLRQPRMVRIITHEFPSLDFYAFDALTGKRILLEDNIEWDAEGEAEDDAEADATEDDESDLFADEPPVTPFIVL</sequence>
<evidence type="ECO:0000256" key="1">
    <source>
        <dbReference type="SAM" id="MobiDB-lite"/>
    </source>
</evidence>
<comment type="caution">
    <text evidence="2">The sequence shown here is derived from an EMBL/GenBank/DDBJ whole genome shotgun (WGS) entry which is preliminary data.</text>
</comment>
<gene>
    <name evidence="2" type="ORF">C8A01DRAFT_35647</name>
</gene>
<evidence type="ECO:0000313" key="2">
    <source>
        <dbReference type="EMBL" id="KAK4040317.1"/>
    </source>
</evidence>
<name>A0AAN6PGQ2_9PEZI</name>